<feature type="compositionally biased region" description="Basic and acidic residues" evidence="1">
    <location>
        <begin position="64"/>
        <end position="75"/>
    </location>
</feature>
<evidence type="ECO:0000313" key="2">
    <source>
        <dbReference type="EnsemblPlants" id="Zm00001eb177220_P001"/>
    </source>
</evidence>
<dbReference type="AlphaFoldDB" id="A0A804NQ05"/>
<dbReference type="Proteomes" id="UP000007305">
    <property type="component" value="Chromosome 4"/>
</dbReference>
<sequence length="75" mass="8096">MAQCIPISRPDRYSTSGSEAEDPNTHEVTDITEPIDEGVDDDDSGGSESEVEGFMLDLAYDNNDGDKEGREEGGK</sequence>
<evidence type="ECO:0000313" key="3">
    <source>
        <dbReference type="Proteomes" id="UP000007305"/>
    </source>
</evidence>
<organism evidence="2 3">
    <name type="scientific">Zea mays</name>
    <name type="common">Maize</name>
    <dbReference type="NCBI Taxonomy" id="4577"/>
    <lineage>
        <taxon>Eukaryota</taxon>
        <taxon>Viridiplantae</taxon>
        <taxon>Streptophyta</taxon>
        <taxon>Embryophyta</taxon>
        <taxon>Tracheophyta</taxon>
        <taxon>Spermatophyta</taxon>
        <taxon>Magnoliopsida</taxon>
        <taxon>Liliopsida</taxon>
        <taxon>Poales</taxon>
        <taxon>Poaceae</taxon>
        <taxon>PACMAD clade</taxon>
        <taxon>Panicoideae</taxon>
        <taxon>Andropogonodae</taxon>
        <taxon>Andropogoneae</taxon>
        <taxon>Tripsacinae</taxon>
        <taxon>Zea</taxon>
    </lineage>
</organism>
<accession>A0A804NQ05</accession>
<reference evidence="3" key="1">
    <citation type="journal article" date="2009" name="Science">
        <title>The B73 maize genome: complexity, diversity, and dynamics.</title>
        <authorList>
            <person name="Schnable P.S."/>
            <person name="Ware D."/>
            <person name="Fulton R.S."/>
            <person name="Stein J.C."/>
            <person name="Wei F."/>
            <person name="Pasternak S."/>
            <person name="Liang C."/>
            <person name="Zhang J."/>
            <person name="Fulton L."/>
            <person name="Graves T.A."/>
            <person name="Minx P."/>
            <person name="Reily A.D."/>
            <person name="Courtney L."/>
            <person name="Kruchowski S.S."/>
            <person name="Tomlinson C."/>
            <person name="Strong C."/>
            <person name="Delehaunty K."/>
            <person name="Fronick C."/>
            <person name="Courtney B."/>
            <person name="Rock S.M."/>
            <person name="Belter E."/>
            <person name="Du F."/>
            <person name="Kim K."/>
            <person name="Abbott R.M."/>
            <person name="Cotton M."/>
            <person name="Levy A."/>
            <person name="Marchetto P."/>
            <person name="Ochoa K."/>
            <person name="Jackson S.M."/>
            <person name="Gillam B."/>
            <person name="Chen W."/>
            <person name="Yan L."/>
            <person name="Higginbotham J."/>
            <person name="Cardenas M."/>
            <person name="Waligorski J."/>
            <person name="Applebaum E."/>
            <person name="Phelps L."/>
            <person name="Falcone J."/>
            <person name="Kanchi K."/>
            <person name="Thane T."/>
            <person name="Scimone A."/>
            <person name="Thane N."/>
            <person name="Henke J."/>
            <person name="Wang T."/>
            <person name="Ruppert J."/>
            <person name="Shah N."/>
            <person name="Rotter K."/>
            <person name="Hodges J."/>
            <person name="Ingenthron E."/>
            <person name="Cordes M."/>
            <person name="Kohlberg S."/>
            <person name="Sgro J."/>
            <person name="Delgado B."/>
            <person name="Mead K."/>
            <person name="Chinwalla A."/>
            <person name="Leonard S."/>
            <person name="Crouse K."/>
            <person name="Collura K."/>
            <person name="Kudrna D."/>
            <person name="Currie J."/>
            <person name="He R."/>
            <person name="Angelova A."/>
            <person name="Rajasekar S."/>
            <person name="Mueller T."/>
            <person name="Lomeli R."/>
            <person name="Scara G."/>
            <person name="Ko A."/>
            <person name="Delaney K."/>
            <person name="Wissotski M."/>
            <person name="Lopez G."/>
            <person name="Campos D."/>
            <person name="Braidotti M."/>
            <person name="Ashley E."/>
            <person name="Golser W."/>
            <person name="Kim H."/>
            <person name="Lee S."/>
            <person name="Lin J."/>
            <person name="Dujmic Z."/>
            <person name="Kim W."/>
            <person name="Talag J."/>
            <person name="Zuccolo A."/>
            <person name="Fan C."/>
            <person name="Sebastian A."/>
            <person name="Kramer M."/>
            <person name="Spiegel L."/>
            <person name="Nascimento L."/>
            <person name="Zutavern T."/>
            <person name="Miller B."/>
            <person name="Ambroise C."/>
            <person name="Muller S."/>
            <person name="Spooner W."/>
            <person name="Narechania A."/>
            <person name="Ren L."/>
            <person name="Wei S."/>
            <person name="Kumari S."/>
            <person name="Faga B."/>
            <person name="Levy M.J."/>
            <person name="McMahan L."/>
            <person name="Van Buren P."/>
            <person name="Vaughn M.W."/>
            <person name="Ying K."/>
            <person name="Yeh C.-T."/>
            <person name="Emrich S.J."/>
            <person name="Jia Y."/>
            <person name="Kalyanaraman A."/>
            <person name="Hsia A.-P."/>
            <person name="Barbazuk W.B."/>
            <person name="Baucom R.S."/>
            <person name="Brutnell T.P."/>
            <person name="Carpita N.C."/>
            <person name="Chaparro C."/>
            <person name="Chia J.-M."/>
            <person name="Deragon J.-M."/>
            <person name="Estill J.C."/>
            <person name="Fu Y."/>
            <person name="Jeddeloh J.A."/>
            <person name="Han Y."/>
            <person name="Lee H."/>
            <person name="Li P."/>
            <person name="Lisch D.R."/>
            <person name="Liu S."/>
            <person name="Liu Z."/>
            <person name="Nagel D.H."/>
            <person name="McCann M.C."/>
            <person name="SanMiguel P."/>
            <person name="Myers A.M."/>
            <person name="Nettleton D."/>
            <person name="Nguyen J."/>
            <person name="Penning B.W."/>
            <person name="Ponnala L."/>
            <person name="Schneider K.L."/>
            <person name="Schwartz D.C."/>
            <person name="Sharma A."/>
            <person name="Soderlund C."/>
            <person name="Springer N.M."/>
            <person name="Sun Q."/>
            <person name="Wang H."/>
            <person name="Waterman M."/>
            <person name="Westerman R."/>
            <person name="Wolfgruber T.K."/>
            <person name="Yang L."/>
            <person name="Yu Y."/>
            <person name="Zhang L."/>
            <person name="Zhou S."/>
            <person name="Zhu Q."/>
            <person name="Bennetzen J.L."/>
            <person name="Dawe R.K."/>
            <person name="Jiang J."/>
            <person name="Jiang N."/>
            <person name="Presting G.G."/>
            <person name="Wessler S.R."/>
            <person name="Aluru S."/>
            <person name="Martienssen R.A."/>
            <person name="Clifton S.W."/>
            <person name="McCombie W.R."/>
            <person name="Wing R.A."/>
            <person name="Wilson R.K."/>
        </authorList>
    </citation>
    <scope>NUCLEOTIDE SEQUENCE [LARGE SCALE GENOMIC DNA]</scope>
    <source>
        <strain evidence="3">cv. B73</strain>
    </source>
</reference>
<feature type="region of interest" description="Disordered" evidence="1">
    <location>
        <begin position="1"/>
        <end position="75"/>
    </location>
</feature>
<evidence type="ECO:0000256" key="1">
    <source>
        <dbReference type="SAM" id="MobiDB-lite"/>
    </source>
</evidence>
<dbReference type="Gramene" id="Zm00001eb177220_T001">
    <property type="protein sequence ID" value="Zm00001eb177220_P001"/>
    <property type="gene ID" value="Zm00001eb177220"/>
</dbReference>
<feature type="compositionally biased region" description="Acidic residues" evidence="1">
    <location>
        <begin position="33"/>
        <end position="51"/>
    </location>
</feature>
<reference evidence="2" key="3">
    <citation type="submission" date="2021-05" db="UniProtKB">
        <authorList>
            <consortium name="EnsemblPlants"/>
        </authorList>
    </citation>
    <scope>IDENTIFICATION</scope>
    <source>
        <strain evidence="2">cv. B73</strain>
    </source>
</reference>
<name>A0A804NQ05_MAIZE</name>
<reference evidence="2" key="2">
    <citation type="submission" date="2019-07" db="EMBL/GenBank/DDBJ databases">
        <authorList>
            <person name="Seetharam A."/>
            <person name="Woodhouse M."/>
            <person name="Cannon E."/>
        </authorList>
    </citation>
    <scope>NUCLEOTIDE SEQUENCE [LARGE SCALE GENOMIC DNA]</scope>
    <source>
        <strain evidence="2">cv. B73</strain>
    </source>
</reference>
<dbReference type="InParanoid" id="A0A804NQ05"/>
<dbReference type="EnsemblPlants" id="Zm00001eb177220_T001">
    <property type="protein sequence ID" value="Zm00001eb177220_P001"/>
    <property type="gene ID" value="Zm00001eb177220"/>
</dbReference>
<protein>
    <submittedName>
        <fullName evidence="2">Uncharacterized protein</fullName>
    </submittedName>
</protein>
<keyword evidence="3" id="KW-1185">Reference proteome</keyword>
<proteinExistence type="predicted"/>